<evidence type="ECO:0000256" key="6">
    <source>
        <dbReference type="ARBA" id="ARBA00023157"/>
    </source>
</evidence>
<evidence type="ECO:0000313" key="12">
    <source>
        <dbReference type="Proteomes" id="UP001153620"/>
    </source>
</evidence>
<dbReference type="SMART" id="SM00406">
    <property type="entry name" value="IGv"/>
    <property type="match status" value="3"/>
</dbReference>
<dbReference type="OrthoDB" id="10010359at2759"/>
<dbReference type="SMART" id="SM00408">
    <property type="entry name" value="IGc2"/>
    <property type="match status" value="6"/>
</dbReference>
<feature type="domain" description="Ig-like" evidence="10">
    <location>
        <begin position="456"/>
        <end position="542"/>
    </location>
</feature>
<feature type="domain" description="Ig-like" evidence="10">
    <location>
        <begin position="133"/>
        <end position="220"/>
    </location>
</feature>
<organism evidence="11 12">
    <name type="scientific">Chironomus riparius</name>
    <dbReference type="NCBI Taxonomy" id="315576"/>
    <lineage>
        <taxon>Eukaryota</taxon>
        <taxon>Metazoa</taxon>
        <taxon>Ecdysozoa</taxon>
        <taxon>Arthropoda</taxon>
        <taxon>Hexapoda</taxon>
        <taxon>Insecta</taxon>
        <taxon>Pterygota</taxon>
        <taxon>Neoptera</taxon>
        <taxon>Endopterygota</taxon>
        <taxon>Diptera</taxon>
        <taxon>Nematocera</taxon>
        <taxon>Chironomoidea</taxon>
        <taxon>Chironomidae</taxon>
        <taxon>Chironominae</taxon>
        <taxon>Chironomus</taxon>
    </lineage>
</organism>
<dbReference type="GO" id="GO:0098609">
    <property type="term" value="P:cell-cell adhesion"/>
    <property type="evidence" value="ECO:0007669"/>
    <property type="project" value="UniProtKB-ARBA"/>
</dbReference>
<dbReference type="InterPro" id="IPR003598">
    <property type="entry name" value="Ig_sub2"/>
</dbReference>
<keyword evidence="8" id="KW-0393">Immunoglobulin domain</keyword>
<sequence>MNCLQIIGIFIAFIVINTCNAQRTPSISYISQEQIKDIGGTVELDCSVQYAREYTVVWIKTGRNKADYVFLSTGSSLVIKDSRFSLRYDGASSTYTLQVKDIQETDAGIYQCEVVLSVNNKITAEVELSVRRPPIISDNSTQSIVASEGQSVQMECYASGYPTPTIIWRRENNALLPTGGSTYNGNVMKITAVRKEDRGTYYCVADNGVSRGDRRNINLEVEFSPVITAPRPRLGQALQYDMDLECHIEAYPPPAIIWLKDDIILSNNQHYSISHFATADEFTDSTLRVITIEKRQYGDYKCQAVNKLGQDEAKIHLFETVIPVCPPACGCVLFIATISLCNSQRAPVITYIADDQWIDQGSTVEIGCSVQYAGSEYPVIWSKIGKNNDNVFISTGTSLVLKESRFALLYDGASATYVVLIKDVQESDSGTYQCTVVLSVNNKITATTNLFVRRPPVITDNSTQSIVATEGGAVHMECYATGNPHPIIVWRRENNALLPTGGSSYNGNTIKIHSVHKEDRGTYYCFADNGVGKGDRRNVNLEIEFSPVITAPRERVSQAVNYDMDLECHVEAYPPPQITWTREQNILSNSKKYKISNFNTADEFTDSTLRIITVDSKQFGEYKCEAVNKLGRAEATINLYESKNPVCPPACGTTFSSTNCHKISFTFIILTFFYAISSLRR</sequence>
<dbReference type="GO" id="GO:0005886">
    <property type="term" value="C:plasma membrane"/>
    <property type="evidence" value="ECO:0007669"/>
    <property type="project" value="UniProtKB-SubCell"/>
</dbReference>
<keyword evidence="6" id="KW-1015">Disulfide bond</keyword>
<evidence type="ECO:0000256" key="2">
    <source>
        <dbReference type="ARBA" id="ARBA00022475"/>
    </source>
</evidence>
<dbReference type="PANTHER" id="PTHR12231">
    <property type="entry name" value="CTX-RELATED TYPE I TRANSMEMBRANE PROTEIN"/>
    <property type="match status" value="1"/>
</dbReference>
<evidence type="ECO:0000256" key="1">
    <source>
        <dbReference type="ARBA" id="ARBA00004236"/>
    </source>
</evidence>
<dbReference type="InterPro" id="IPR051170">
    <property type="entry name" value="Neural/epithelial_adhesion"/>
</dbReference>
<dbReference type="Pfam" id="PF07686">
    <property type="entry name" value="V-set"/>
    <property type="match status" value="2"/>
</dbReference>
<dbReference type="FunFam" id="2.60.40.10:FF:000107">
    <property type="entry name" value="Myosin, light chain kinase a"/>
    <property type="match status" value="1"/>
</dbReference>
<name>A0A9N9RPG7_9DIPT</name>
<dbReference type="InterPro" id="IPR013783">
    <property type="entry name" value="Ig-like_fold"/>
</dbReference>
<evidence type="ECO:0000313" key="11">
    <source>
        <dbReference type="EMBL" id="CAG9801096.1"/>
    </source>
</evidence>
<dbReference type="Pfam" id="PF13927">
    <property type="entry name" value="Ig_3"/>
    <property type="match status" value="2"/>
</dbReference>
<dbReference type="GO" id="GO:0043005">
    <property type="term" value="C:neuron projection"/>
    <property type="evidence" value="ECO:0007669"/>
    <property type="project" value="TreeGrafter"/>
</dbReference>
<accession>A0A9N9RPG7</accession>
<protein>
    <recommendedName>
        <fullName evidence="10">Ig-like domain-containing protein</fullName>
    </recommendedName>
</protein>
<feature type="domain" description="Ig-like" evidence="10">
    <location>
        <begin position="225"/>
        <end position="316"/>
    </location>
</feature>
<evidence type="ECO:0000259" key="10">
    <source>
        <dbReference type="PROSITE" id="PS50835"/>
    </source>
</evidence>
<evidence type="ECO:0000256" key="7">
    <source>
        <dbReference type="ARBA" id="ARBA00023180"/>
    </source>
</evidence>
<reference evidence="11" key="1">
    <citation type="submission" date="2022-01" db="EMBL/GenBank/DDBJ databases">
        <authorList>
            <person name="King R."/>
        </authorList>
    </citation>
    <scope>NUCLEOTIDE SEQUENCE</scope>
</reference>
<dbReference type="SMART" id="SM00409">
    <property type="entry name" value="IG"/>
    <property type="match status" value="6"/>
</dbReference>
<reference evidence="11" key="2">
    <citation type="submission" date="2022-10" db="EMBL/GenBank/DDBJ databases">
        <authorList>
            <consortium name="ENA_rothamsted_submissions"/>
            <consortium name="culmorum"/>
            <person name="King R."/>
        </authorList>
    </citation>
    <scope>NUCLEOTIDE SEQUENCE</scope>
</reference>
<evidence type="ECO:0000256" key="4">
    <source>
        <dbReference type="ARBA" id="ARBA00022737"/>
    </source>
</evidence>
<dbReference type="PROSITE" id="PS50835">
    <property type="entry name" value="IG_LIKE"/>
    <property type="match status" value="6"/>
</dbReference>
<keyword evidence="12" id="KW-1185">Reference proteome</keyword>
<keyword evidence="5" id="KW-0472">Membrane</keyword>
<dbReference type="PANTHER" id="PTHR12231:SF220">
    <property type="entry name" value="LACHESIN"/>
    <property type="match status" value="1"/>
</dbReference>
<gene>
    <name evidence="11" type="ORF">CHIRRI_LOCUS4031</name>
</gene>
<feature type="domain" description="Ig-like" evidence="10">
    <location>
        <begin position="547"/>
        <end position="638"/>
    </location>
</feature>
<evidence type="ECO:0000256" key="5">
    <source>
        <dbReference type="ARBA" id="ARBA00023136"/>
    </source>
</evidence>
<dbReference type="InterPro" id="IPR013106">
    <property type="entry name" value="Ig_V-set"/>
</dbReference>
<feature type="domain" description="Ig-like" evidence="10">
    <location>
        <begin position="25"/>
        <end position="129"/>
    </location>
</feature>
<proteinExistence type="predicted"/>
<dbReference type="SUPFAM" id="SSF48726">
    <property type="entry name" value="Immunoglobulin"/>
    <property type="match status" value="6"/>
</dbReference>
<feature type="chain" id="PRO_5040118061" description="Ig-like domain-containing protein" evidence="9">
    <location>
        <begin position="22"/>
        <end position="681"/>
    </location>
</feature>
<keyword evidence="4" id="KW-0677">Repeat</keyword>
<dbReference type="EMBL" id="OU895877">
    <property type="protein sequence ID" value="CAG9801096.1"/>
    <property type="molecule type" value="Genomic_DNA"/>
</dbReference>
<dbReference type="InterPro" id="IPR036179">
    <property type="entry name" value="Ig-like_dom_sf"/>
</dbReference>
<dbReference type="InterPro" id="IPR007110">
    <property type="entry name" value="Ig-like_dom"/>
</dbReference>
<dbReference type="Proteomes" id="UP001153620">
    <property type="component" value="Chromosome 1"/>
</dbReference>
<dbReference type="FunFam" id="2.60.40.10:FF:000328">
    <property type="entry name" value="CLUMA_CG000981, isoform A"/>
    <property type="match status" value="1"/>
</dbReference>
<dbReference type="CDD" id="cd00096">
    <property type="entry name" value="Ig"/>
    <property type="match status" value="2"/>
</dbReference>
<dbReference type="Pfam" id="PF07679">
    <property type="entry name" value="I-set"/>
    <property type="match status" value="2"/>
</dbReference>
<feature type="signal peptide" evidence="9">
    <location>
        <begin position="1"/>
        <end position="21"/>
    </location>
</feature>
<comment type="subcellular location">
    <subcellularLocation>
        <location evidence="1">Cell membrane</location>
    </subcellularLocation>
</comment>
<evidence type="ECO:0000256" key="3">
    <source>
        <dbReference type="ARBA" id="ARBA00022729"/>
    </source>
</evidence>
<evidence type="ECO:0000256" key="9">
    <source>
        <dbReference type="SAM" id="SignalP"/>
    </source>
</evidence>
<dbReference type="Gene3D" id="2.60.40.10">
    <property type="entry name" value="Immunoglobulins"/>
    <property type="match status" value="6"/>
</dbReference>
<dbReference type="FunFam" id="2.60.40.10:FF:000005">
    <property type="entry name" value="Neuronal cell adhesion molecule"/>
    <property type="match status" value="1"/>
</dbReference>
<dbReference type="AlphaFoldDB" id="A0A9N9RPG7"/>
<keyword evidence="3 9" id="KW-0732">Signal</keyword>
<dbReference type="InterPro" id="IPR003599">
    <property type="entry name" value="Ig_sub"/>
</dbReference>
<dbReference type="InterPro" id="IPR013098">
    <property type="entry name" value="Ig_I-set"/>
</dbReference>
<evidence type="ECO:0000256" key="8">
    <source>
        <dbReference type="ARBA" id="ARBA00023319"/>
    </source>
</evidence>
<keyword evidence="7" id="KW-0325">Glycoprotein</keyword>
<feature type="domain" description="Ig-like" evidence="10">
    <location>
        <begin position="347"/>
        <end position="445"/>
    </location>
</feature>
<keyword evidence="2" id="KW-1003">Cell membrane</keyword>